<dbReference type="InterPro" id="IPR011990">
    <property type="entry name" value="TPR-like_helical_dom_sf"/>
</dbReference>
<dbReference type="PANTHER" id="PTHR23138:SF87">
    <property type="entry name" value="E3 SUMO-PROTEIN LIGASE RANBP2"/>
    <property type="match status" value="1"/>
</dbReference>
<evidence type="ECO:0000256" key="12">
    <source>
        <dbReference type="ARBA" id="ARBA00023010"/>
    </source>
</evidence>
<feature type="domain" description="RanBP2-type" evidence="26">
    <location>
        <begin position="1906"/>
        <end position="1935"/>
    </location>
</feature>
<dbReference type="GO" id="GO:0015031">
    <property type="term" value="P:protein transport"/>
    <property type="evidence" value="ECO:0007669"/>
    <property type="project" value="UniProtKB-KW"/>
</dbReference>
<evidence type="ECO:0000256" key="14">
    <source>
        <dbReference type="ARBA" id="ARBA00023132"/>
    </source>
</evidence>
<feature type="region of interest" description="Disordered" evidence="24">
    <location>
        <begin position="2904"/>
        <end position="2939"/>
    </location>
</feature>
<dbReference type="InterPro" id="IPR011993">
    <property type="entry name" value="PH-like_dom_sf"/>
</dbReference>
<dbReference type="GO" id="GO:0003677">
    <property type="term" value="F:DNA binding"/>
    <property type="evidence" value="ECO:0007669"/>
    <property type="project" value="UniProtKB-KW"/>
</dbReference>
<feature type="region of interest" description="Disordered" evidence="24">
    <location>
        <begin position="801"/>
        <end position="866"/>
    </location>
</feature>
<evidence type="ECO:0000256" key="20">
    <source>
        <dbReference type="ARBA" id="ARBA00079437"/>
    </source>
</evidence>
<evidence type="ECO:0000256" key="8">
    <source>
        <dbReference type="ARBA" id="ARBA00022771"/>
    </source>
</evidence>
<evidence type="ECO:0000256" key="21">
    <source>
        <dbReference type="PROSITE-ProRule" id="PRU00322"/>
    </source>
</evidence>
<dbReference type="GO" id="GO:0031965">
    <property type="term" value="C:nuclear membrane"/>
    <property type="evidence" value="ECO:0007669"/>
    <property type="project" value="UniProtKB-SubCell"/>
</dbReference>
<dbReference type="SUPFAM" id="SSF50729">
    <property type="entry name" value="PH domain-like"/>
    <property type="match status" value="5"/>
</dbReference>
<dbReference type="InterPro" id="IPR045256">
    <property type="entry name" value="RanBP1_RanBD"/>
</dbReference>
<feature type="compositionally biased region" description="Polar residues" evidence="24">
    <location>
        <begin position="2266"/>
        <end position="2280"/>
    </location>
</feature>
<feature type="domain" description="RanBP2-type" evidence="26">
    <location>
        <begin position="1832"/>
        <end position="1861"/>
    </location>
</feature>
<feature type="compositionally biased region" description="Basic and acidic residues" evidence="24">
    <location>
        <begin position="1168"/>
        <end position="1188"/>
    </location>
</feature>
<evidence type="ECO:0000256" key="5">
    <source>
        <dbReference type="ARBA" id="ARBA00022553"/>
    </source>
</evidence>
<feature type="domain" description="RanBP2-type" evidence="26">
    <location>
        <begin position="1367"/>
        <end position="1396"/>
    </location>
</feature>
<dbReference type="GO" id="GO:0008270">
    <property type="term" value="F:zinc ion binding"/>
    <property type="evidence" value="ECO:0007669"/>
    <property type="project" value="UniProtKB-KW"/>
</dbReference>
<dbReference type="FunFam" id="4.10.1060.10:FF:000001">
    <property type="entry name" value="Nuclear pore complex protein Nup153"/>
    <property type="match status" value="1"/>
</dbReference>
<feature type="compositionally biased region" description="Polar residues" evidence="24">
    <location>
        <begin position="817"/>
        <end position="843"/>
    </location>
</feature>
<dbReference type="FunFam" id="2.30.29.30:FF:000018">
    <property type="entry name" value="E3 SUMO-protein ligase RanBP2"/>
    <property type="match status" value="4"/>
</dbReference>
<dbReference type="InterPro" id="IPR036443">
    <property type="entry name" value="Znf_RanBP2_sf"/>
</dbReference>
<dbReference type="SUPFAM" id="SSF48452">
    <property type="entry name" value="TPR-like"/>
    <property type="match status" value="1"/>
</dbReference>
<comment type="similarity">
    <text evidence="17">Belongs to the NUP153 family.</text>
</comment>
<keyword evidence="28" id="KW-1185">Reference proteome</keyword>
<protein>
    <recommendedName>
        <fullName evidence="18">Nuclear pore complex protein Nup153</fullName>
    </recommendedName>
    <alternativeName>
        <fullName evidence="20">153 kDa nucleoporin</fullName>
    </alternativeName>
    <alternativeName>
        <fullName evidence="19">Nucleoporin Nup153</fullName>
    </alternativeName>
</protein>
<dbReference type="FunFam" id="4.10.1060.10:FF:000003">
    <property type="entry name" value="E3 SUMO-protein ligase RanBP2"/>
    <property type="match status" value="1"/>
</dbReference>
<evidence type="ECO:0000256" key="24">
    <source>
        <dbReference type="SAM" id="MobiDB-lite"/>
    </source>
</evidence>
<keyword evidence="13" id="KW-0238">DNA-binding</keyword>
<dbReference type="PROSITE" id="PS50196">
    <property type="entry name" value="RANBD1"/>
    <property type="match status" value="4"/>
</dbReference>
<dbReference type="Pfam" id="PF00638">
    <property type="entry name" value="Ran_BP1"/>
    <property type="match status" value="4"/>
</dbReference>
<keyword evidence="16" id="KW-0539">Nucleus</keyword>
<evidence type="ECO:0000256" key="10">
    <source>
        <dbReference type="ARBA" id="ARBA00022833"/>
    </source>
</evidence>
<evidence type="ECO:0000256" key="13">
    <source>
        <dbReference type="ARBA" id="ARBA00023125"/>
    </source>
</evidence>
<dbReference type="PROSITE" id="PS50199">
    <property type="entry name" value="ZF_RANBP2_2"/>
    <property type="match status" value="3"/>
</dbReference>
<evidence type="ECO:0000256" key="19">
    <source>
        <dbReference type="ARBA" id="ARBA00078197"/>
    </source>
</evidence>
<evidence type="ECO:0000256" key="18">
    <source>
        <dbReference type="ARBA" id="ARBA00068609"/>
    </source>
</evidence>
<keyword evidence="15" id="KW-0472">Membrane</keyword>
<dbReference type="InterPro" id="IPR000156">
    <property type="entry name" value="Ran_bind_dom"/>
</dbReference>
<feature type="region of interest" description="Disordered" evidence="24">
    <location>
        <begin position="2264"/>
        <end position="2327"/>
    </location>
</feature>
<keyword evidence="5" id="KW-0597">Phosphoprotein</keyword>
<feature type="domain" description="RanBD1" evidence="25">
    <location>
        <begin position="2741"/>
        <end position="2878"/>
    </location>
</feature>
<feature type="non-terminal residue" evidence="27">
    <location>
        <position position="1"/>
    </location>
</feature>
<keyword evidence="7" id="KW-0677">Repeat</keyword>
<feature type="compositionally biased region" description="Low complexity" evidence="24">
    <location>
        <begin position="2303"/>
        <end position="2313"/>
    </location>
</feature>
<dbReference type="Pfam" id="PF13432">
    <property type="entry name" value="TPR_16"/>
    <property type="match status" value="1"/>
</dbReference>
<evidence type="ECO:0000256" key="2">
    <source>
        <dbReference type="ARBA" id="ARBA00004126"/>
    </source>
</evidence>
<evidence type="ECO:0000259" key="25">
    <source>
        <dbReference type="PROSITE" id="PS50196"/>
    </source>
</evidence>
<keyword evidence="8 21" id="KW-0863">Zinc-finger</keyword>
<feature type="domain" description="RanBD1" evidence="25">
    <location>
        <begin position="2133"/>
        <end position="2265"/>
    </location>
</feature>
<dbReference type="GO" id="GO:0051028">
    <property type="term" value="P:mRNA transport"/>
    <property type="evidence" value="ECO:0007669"/>
    <property type="project" value="UniProtKB-KW"/>
</dbReference>
<dbReference type="Gene3D" id="1.25.40.10">
    <property type="entry name" value="Tetratricopeptide repeat domain"/>
    <property type="match status" value="1"/>
</dbReference>
<evidence type="ECO:0000256" key="1">
    <source>
        <dbReference type="ARBA" id="ARBA00001947"/>
    </source>
</evidence>
<sequence length="3079" mass="336819">IHVKGSVRIDLLTSSYHIHVCDFHGDGDGYIVTMLRSKKDVDRHVRDLLNKIKSEDERKVRGYNIARLYFNIGEYENARRYLSEFLGVRPKAMDAHRLLGQIYEGLGNKEKAVQSYKTSYELGEGQKDLVLKICELYTDVQADSSVRLYWAEEGHRLYPHHESVVKLREALLTGSGSHSRQELEKLYLDEIKACPTAVRLQTNLLQLYKDWGAEDKNKLNEAYNYSCQVEARKAFSDSLEWYQTLFDIMQAYQNTTDVSSDVEFHTNFLSALERLVYLTLASSSGTALLSQCTITDAATLLHRFDQSLYTSLGVVGQNTQFGQLMVGQLYLHMAIFLIHSAKKDGLTHTSTSAGALLFHACRFRTSESSLSSKSWTSRDQFWHKLACHRLSQAAHVLHHMAKTETEKVTFINKVKQQCSNKETQENIHQTIFGTSCTSKKDKSFFLKDDDFINASLCYPELEQIKEWDSVVGSMYCASLGDMVWLCLQQASTSTKEPQPYYTFTLFEGLQFSTSNVNTGAPETLCHLDLLAFLAATVYCQIAASKEAHGPPPASLPTVVASALNTREQADWWTAAYTLFTNRAHHRLSKLRMTLQRGLEVIRALGNHGVDLTLMAHLAQSFTKWAGAAAEDGSTNSEIDALKDRAEHYWHRVLTLCQRAARNVTNIMPRNPLFVVQSASLSPEEREKLEEEGKYFLAMRLVHSGKQQEAIQALGELKSPEASFQRAMLYKERANAMLTEGNLESLTSEIRSQHTILLTQARDTLYLTLDRLRMPGVDRFHPLNTKLSQQLEDVERRLSHMTLDQDITAQREDDTESISDASQSPNPDLTNGHVTNMPQMTVFSTPYRDIKNSTRITRQEARPSPERLDAQVRALSEVQENTLKNMEEQNAALKVQNEALRNFCTTMASEFKENSSLYRSMLDQNKLFCQEAYTSILNEMKQIYSTVKDLQAQVHTIASDIGDLRALKSVAKHSEVAEIKTNEEHVPVDIPAAVVPQGLYGSYVGYYGQQPVPSPLMPTPGLFGNPPFFPPSTMPEQSFSMAASVTQGPSISTLSQASTSLVTPTLGSPAGIAVKEPISSPSISATQCIPASSLGSISWSLATSIASVTTAGTSSSRLPEAAAPAHAFQITMPPVSNALTPPPRSMPAFMGAFKSPVGLTESKITPVKSKEAADDDNDRYVEDDHDPCPDFKPVVPLPEKVEVRTGEEDEKVLFEERAKLFRFMEKEWRERGTGVMKLLHNPSQRSVRVLMRRDQTHKICANHLVTANIDLQPMKNNDKVWIWAAQDFADEEIRMEKFCCRFKTVEIANCFKEAFLKAKAIAKENEDNQVQQDVNGIPNEPSDQTAAAVVSTVASSKPTSLAEMFNLPPGSWTCQTCLVSNTHEKIVCPACETPHPNAPKTEEPTSESKTPFASFKFSPSSKNEGGTPLPGSFKFVGAPPLSLTVKSTPTTAATTTFGFKFGLNITSTTCTTPSASVVASATPTTVVSIVPASTATSLPTLTTSDTSKEGGKQTFHGFTFTTTPSFKPEKAEEDQPKPQEDEDTKKDEEKKKSIFAGFSFGSSAVNSASTGFAFSTSKVDTKKEEDKTNVTSNTGSLFGNTASGTMLSFASLANTTSSPSSLFTTKTTDAMVPKAVFGSSPTGIKLPSKDYSEDKVEEYEPQVDFQPVIPMPDLVEIKTGEEEEEKLFCERAKLFRYEKESKEWKERGVGELKILKNNSSGKVRILMRREQILKVCANHFLTPEMKLAPMATSDKAWIWAAHDFADQEMKEERFAARFKTQESALAFKEAFEKAQQSLSISSISEPVPSAPTSTSQETVASTTTSLVAMFKPAAGSWECQTCLVRNNATENMCVSCSTCKPGYEAPKENVTKFNFTIMTEENQKNLADSQEKISDTKQSLAGMFKPPAGSWECNSCLVRNKETSTKCIACGTNGPTALIENKPAFSFGIKKSDGVAPTAVSASGGFGFGITESKPAFSFGIPQNTSLTSTAASQSAFTFGAPNKSTQEITATSQSKPAFSFGTSSNQSNKPFSFTWQPITTAASVDLSTSSSSTTSSTFSSTFSSSLPVAIPKESLEKPSTPTKDEKSGFVFGSPGKYEFSFAGIKAKSPRSRDISLCESEDGVVEEDDGDHLYFEAIVPLPEKVEVVTGEEEEDILYAHRAKLFRLVCGEWKERGLGDIKILSHKQACKIRLLMRREQVHKICLNHCLTKDMEFRKKDDKTFYWAALDYSESCPQNETFAIRFKTPEIASDFINAIDGAKVKLGGTPSTQQTAITSTPVKQDQESSGEENLPEALEIPKALASSTDSQPSSTSIVAPADSTTPVTTHAKPAGALFGNAMPGQSIFGGSPGSMFGVSGTPTSTILGETTTSTSSIFGGRITSSSPSIFGGALSSSVFGGTSIFGGSGSNTAPTFITNVSPNFSLKTPAQQSVHSVTTVSHGAGGSSHSVEIIYEKKATPEQVERARNLLLPDNFYLYEDAPRCPGCRGCENDEEEIDKENQENAPVPTSVSSSLALKPSLFGNSSSVSSSTALFGKSPSTAQSLFGSNTANSSPTILGKPSTSISNLFTNSSPSIFSNVSTPGSSTSIFGTGTTTVTAKSIFGNPPGTTSIFSSTTTSSGSLFGGTPNSMGLFGAKPAEPTGLFNTSSPAAATTVTSVESTNTSTITDSISKVGLFSSQSDASQLSFGDLAEKATGTTFGKHNPAADAIWAMRNQPVFSQSPKKAEDGEEAAAEDNDAHDPHFEPVVPMPDLVEVKTGEEDLEVIFSNRGKLYRYDTSSKQWKERGIGDFKILFDPVNNKYRLLQRRELVHKTCCNHYLTPQLELRPLQTSETAWCWYATDYSDSLEGSSEHLAVRFKTTELAKEFKSKFEECQEKLRNAEASNSTTVSASATVAIPQATQFAATDGHAAADGHDNENDDEDEDYEDEEDEEEEEEDGEDTVIFFNKRCTLFKKEEENWKTLGMGDLRIKYDDDIYGACISMTSDKGETLAEHVIAMQTTMDKEGNAAVWTVLNLKPEPAVTTTFKAVFSSSQALEDFATAFCEGKECAVNAGIMEQQGGMCVEVAPDELYYGLGADEHE</sequence>
<keyword evidence="4" id="KW-0813">Transport</keyword>
<keyword evidence="9" id="KW-0509">mRNA transport</keyword>
<feature type="region of interest" description="Disordered" evidence="24">
    <location>
        <begin position="1394"/>
        <end position="1425"/>
    </location>
</feature>
<keyword evidence="23" id="KW-0175">Coiled coil</keyword>
<organism evidence="27 28">
    <name type="scientific">Cherax quadricarinatus</name>
    <name type="common">Australian red claw crayfish</name>
    <dbReference type="NCBI Taxonomy" id="27406"/>
    <lineage>
        <taxon>Eukaryota</taxon>
        <taxon>Metazoa</taxon>
        <taxon>Ecdysozoa</taxon>
        <taxon>Arthropoda</taxon>
        <taxon>Crustacea</taxon>
        <taxon>Multicrustacea</taxon>
        <taxon>Malacostraca</taxon>
        <taxon>Eumalacostraca</taxon>
        <taxon>Eucarida</taxon>
        <taxon>Decapoda</taxon>
        <taxon>Pleocyemata</taxon>
        <taxon>Astacidea</taxon>
        <taxon>Parastacoidea</taxon>
        <taxon>Parastacidae</taxon>
        <taxon>Cherax</taxon>
    </lineage>
</organism>
<feature type="compositionally biased region" description="Acidic residues" evidence="24">
    <location>
        <begin position="2916"/>
        <end position="2939"/>
    </location>
</feature>
<accession>A0AAW0W6S4</accession>
<dbReference type="PROSITE" id="PS01358">
    <property type="entry name" value="ZF_RANBP2_1"/>
    <property type="match status" value="3"/>
</dbReference>
<evidence type="ECO:0000256" key="23">
    <source>
        <dbReference type="SAM" id="Coils"/>
    </source>
</evidence>
<evidence type="ECO:0000256" key="3">
    <source>
        <dbReference type="ARBA" id="ARBA00004567"/>
    </source>
</evidence>
<feature type="domain" description="RanBD1" evidence="25">
    <location>
        <begin position="1189"/>
        <end position="1323"/>
    </location>
</feature>
<evidence type="ECO:0000313" key="28">
    <source>
        <dbReference type="Proteomes" id="UP001445076"/>
    </source>
</evidence>
<feature type="compositionally biased region" description="Low complexity" evidence="24">
    <location>
        <begin position="1407"/>
        <end position="1421"/>
    </location>
</feature>
<evidence type="ECO:0000256" key="22">
    <source>
        <dbReference type="PROSITE-ProRule" id="PRU00339"/>
    </source>
</evidence>
<dbReference type="Gene3D" id="2.30.29.30">
    <property type="entry name" value="Pleckstrin-homology domain (PH domain)/Phosphotyrosine-binding domain (PTB)"/>
    <property type="match status" value="5"/>
</dbReference>
<keyword evidence="6" id="KW-0479">Metal-binding</keyword>
<proteinExistence type="inferred from homology"/>
<comment type="subcellular location">
    <subcellularLocation>
        <location evidence="2">Nucleus membrane</location>
    </subcellularLocation>
    <subcellularLocation>
        <location evidence="3">Nucleus</location>
        <location evidence="3">Nuclear pore complex</location>
    </subcellularLocation>
</comment>
<dbReference type="CDD" id="cd13179">
    <property type="entry name" value="RanBD_RanBP1"/>
    <property type="match status" value="1"/>
</dbReference>
<feature type="compositionally biased region" description="Basic and acidic residues" evidence="24">
    <location>
        <begin position="1526"/>
        <end position="1548"/>
    </location>
</feature>
<evidence type="ECO:0000256" key="11">
    <source>
        <dbReference type="ARBA" id="ARBA00022927"/>
    </source>
</evidence>
<evidence type="ECO:0000256" key="17">
    <source>
        <dbReference type="ARBA" id="ARBA00060842"/>
    </source>
</evidence>
<keyword evidence="11" id="KW-0653">Protein transport</keyword>
<keyword evidence="14" id="KW-0906">Nuclear pore complex</keyword>
<dbReference type="SMART" id="SM00547">
    <property type="entry name" value="ZnF_RBZ"/>
    <property type="match status" value="3"/>
</dbReference>
<feature type="repeat" description="TPR" evidence="22">
    <location>
        <begin position="93"/>
        <end position="126"/>
    </location>
</feature>
<feature type="compositionally biased region" description="Basic and acidic residues" evidence="24">
    <location>
        <begin position="847"/>
        <end position="866"/>
    </location>
</feature>
<keyword evidence="10" id="KW-0862">Zinc</keyword>
<feature type="domain" description="RanBD1" evidence="25">
    <location>
        <begin position="1663"/>
        <end position="1799"/>
    </location>
</feature>
<gene>
    <name evidence="27" type="ORF">OTU49_011020</name>
</gene>
<evidence type="ECO:0000259" key="26">
    <source>
        <dbReference type="PROSITE" id="PS50199"/>
    </source>
</evidence>
<keyword evidence="22" id="KW-0802">TPR repeat</keyword>
<dbReference type="Pfam" id="PF00641">
    <property type="entry name" value="Zn_ribbon_RanBP"/>
    <property type="match status" value="3"/>
</dbReference>
<feature type="coiled-coil region" evidence="23">
    <location>
        <begin position="875"/>
        <end position="902"/>
    </location>
</feature>
<evidence type="ECO:0000256" key="6">
    <source>
        <dbReference type="ARBA" id="ARBA00022723"/>
    </source>
</evidence>
<dbReference type="PROSITE" id="PS50005">
    <property type="entry name" value="TPR"/>
    <property type="match status" value="1"/>
</dbReference>
<dbReference type="SMART" id="SM00160">
    <property type="entry name" value="RanBD"/>
    <property type="match status" value="4"/>
</dbReference>
<dbReference type="GO" id="GO:0005643">
    <property type="term" value="C:nuclear pore"/>
    <property type="evidence" value="ECO:0007669"/>
    <property type="project" value="UniProtKB-SubCell"/>
</dbReference>
<dbReference type="SUPFAM" id="SSF90209">
    <property type="entry name" value="Ran binding protein zinc finger-like"/>
    <property type="match status" value="3"/>
</dbReference>
<evidence type="ECO:0000256" key="4">
    <source>
        <dbReference type="ARBA" id="ARBA00022448"/>
    </source>
</evidence>
<dbReference type="EMBL" id="JARKIK010000084">
    <property type="protein sequence ID" value="KAK8724991.1"/>
    <property type="molecule type" value="Genomic_DNA"/>
</dbReference>
<dbReference type="Gene3D" id="4.10.1060.10">
    <property type="entry name" value="Zinc finger, RanBP2-type"/>
    <property type="match status" value="3"/>
</dbReference>
<comment type="caution">
    <text evidence="27">The sequence shown here is derived from an EMBL/GenBank/DDBJ whole genome shotgun (WGS) entry which is preliminary data.</text>
</comment>
<evidence type="ECO:0000313" key="27">
    <source>
        <dbReference type="EMBL" id="KAK8724991.1"/>
    </source>
</evidence>
<feature type="region of interest" description="Disordered" evidence="24">
    <location>
        <begin position="1499"/>
        <end position="1548"/>
    </location>
</feature>
<evidence type="ECO:0000256" key="9">
    <source>
        <dbReference type="ARBA" id="ARBA00022816"/>
    </source>
</evidence>
<evidence type="ECO:0000256" key="16">
    <source>
        <dbReference type="ARBA" id="ARBA00023242"/>
    </source>
</evidence>
<evidence type="ECO:0000256" key="7">
    <source>
        <dbReference type="ARBA" id="ARBA00022737"/>
    </source>
</evidence>
<keyword evidence="12" id="KW-0811">Translocation</keyword>
<dbReference type="InterPro" id="IPR045255">
    <property type="entry name" value="RanBP1-like"/>
</dbReference>
<dbReference type="PANTHER" id="PTHR23138">
    <property type="entry name" value="RAN BINDING PROTEIN"/>
    <property type="match status" value="1"/>
</dbReference>
<name>A0AAW0W6S4_CHEQU</name>
<dbReference type="Proteomes" id="UP001445076">
    <property type="component" value="Unassembled WGS sequence"/>
</dbReference>
<comment type="cofactor">
    <cofactor evidence="1">
        <name>Zn(2+)</name>
        <dbReference type="ChEBI" id="CHEBI:29105"/>
    </cofactor>
</comment>
<feature type="region of interest" description="Disordered" evidence="24">
    <location>
        <begin position="2718"/>
        <end position="2744"/>
    </location>
</feature>
<feature type="region of interest" description="Disordered" evidence="24">
    <location>
        <begin position="1168"/>
        <end position="1193"/>
    </location>
</feature>
<dbReference type="InterPro" id="IPR019734">
    <property type="entry name" value="TPR_rpt"/>
</dbReference>
<reference evidence="27 28" key="1">
    <citation type="journal article" date="2024" name="BMC Genomics">
        <title>Genome assembly of redclaw crayfish (Cherax quadricarinatus) provides insights into its immune adaptation and hypoxia tolerance.</title>
        <authorList>
            <person name="Liu Z."/>
            <person name="Zheng J."/>
            <person name="Li H."/>
            <person name="Fang K."/>
            <person name="Wang S."/>
            <person name="He J."/>
            <person name="Zhou D."/>
            <person name="Weng S."/>
            <person name="Chi M."/>
            <person name="Gu Z."/>
            <person name="He J."/>
            <person name="Li F."/>
            <person name="Wang M."/>
        </authorList>
    </citation>
    <scope>NUCLEOTIDE SEQUENCE [LARGE SCALE GENOMIC DNA]</scope>
    <source>
        <strain evidence="27">ZL_2023a</strain>
    </source>
</reference>
<evidence type="ECO:0000256" key="15">
    <source>
        <dbReference type="ARBA" id="ARBA00023136"/>
    </source>
</evidence>
<dbReference type="GO" id="GO:0006913">
    <property type="term" value="P:nucleocytoplasmic transport"/>
    <property type="evidence" value="ECO:0007669"/>
    <property type="project" value="InterPro"/>
</dbReference>
<dbReference type="InterPro" id="IPR001876">
    <property type="entry name" value="Znf_RanBP2"/>
</dbReference>